<reference evidence="2 3" key="1">
    <citation type="submission" date="2016-01" db="EMBL/GenBank/DDBJ databases">
        <title>Amycolatopsis coloradensis genome sequencing and assembly.</title>
        <authorList>
            <person name="Mayilraj S."/>
        </authorList>
    </citation>
    <scope>NUCLEOTIDE SEQUENCE [LARGE SCALE GENOMIC DNA]</scope>
    <source>
        <strain evidence="2 3">DSM 44225</strain>
    </source>
</reference>
<proteinExistence type="predicted"/>
<evidence type="ECO:0000313" key="3">
    <source>
        <dbReference type="Proteomes" id="UP000187486"/>
    </source>
</evidence>
<dbReference type="EMBL" id="MQUQ01000007">
    <property type="protein sequence ID" value="OLZ51677.1"/>
    <property type="molecule type" value="Genomic_DNA"/>
</dbReference>
<evidence type="ECO:0000313" key="2">
    <source>
        <dbReference type="EMBL" id="OLZ51677.1"/>
    </source>
</evidence>
<gene>
    <name evidence="2" type="ORF">BS329_15545</name>
</gene>
<feature type="compositionally biased region" description="Basic and acidic residues" evidence="1">
    <location>
        <begin position="123"/>
        <end position="143"/>
    </location>
</feature>
<sequence length="321" mass="34936">MEILIICGVAFFMTRGVVRDVADSIAVAKGRHELPSTERWKAHNPGKSPAPGIRGYLGRLVTNSVEDWADASSSRYRRRKKWRHKDEKRRTDAYIAKRTARLEKAAARKEKWAKRRGVVWDKTKNAAAKAKDAATTRHEDKKAGKQNQAVDDATPDAEVLEFKPRPAPTEGKEPLVTATTINPEITNLTEAIAYPHAMGTAMKDLKVKTDSRAAELIATASVQEAALAQVEVAIASLRKLGVEGKPIAGLELAREELKRAALKYRAAAAAVTEAGEAAGTADSAFTKVANIFRKQTGIAEQVQAAKASGNRAGKREMYENA</sequence>
<dbReference type="AlphaFoldDB" id="A0A1R0KU63"/>
<accession>A0A1R0KU63</accession>
<dbReference type="STRING" id="76021.BS329_15545"/>
<protein>
    <submittedName>
        <fullName evidence="2">Uncharacterized protein</fullName>
    </submittedName>
</protein>
<dbReference type="Proteomes" id="UP000187486">
    <property type="component" value="Unassembled WGS sequence"/>
</dbReference>
<name>A0A1R0KU63_9PSEU</name>
<feature type="region of interest" description="Disordered" evidence="1">
    <location>
        <begin position="123"/>
        <end position="157"/>
    </location>
</feature>
<comment type="caution">
    <text evidence="2">The sequence shown here is derived from an EMBL/GenBank/DDBJ whole genome shotgun (WGS) entry which is preliminary data.</text>
</comment>
<keyword evidence="3" id="KW-1185">Reference proteome</keyword>
<evidence type="ECO:0000256" key="1">
    <source>
        <dbReference type="SAM" id="MobiDB-lite"/>
    </source>
</evidence>
<organism evidence="2 3">
    <name type="scientific">Amycolatopsis coloradensis</name>
    <dbReference type="NCBI Taxonomy" id="76021"/>
    <lineage>
        <taxon>Bacteria</taxon>
        <taxon>Bacillati</taxon>
        <taxon>Actinomycetota</taxon>
        <taxon>Actinomycetes</taxon>
        <taxon>Pseudonocardiales</taxon>
        <taxon>Pseudonocardiaceae</taxon>
        <taxon>Amycolatopsis</taxon>
    </lineage>
</organism>
<dbReference type="RefSeq" id="WP_076161305.1">
    <property type="nucleotide sequence ID" value="NZ_MQUQ01000007.1"/>
</dbReference>